<evidence type="ECO:0000313" key="2">
    <source>
        <dbReference type="WBParaSite" id="RSKR_0000944900.1"/>
    </source>
</evidence>
<evidence type="ECO:0000313" key="1">
    <source>
        <dbReference type="Proteomes" id="UP000095286"/>
    </source>
</evidence>
<name>A0AC35UBS4_9BILA</name>
<proteinExistence type="predicted"/>
<reference evidence="2" key="1">
    <citation type="submission" date="2016-11" db="UniProtKB">
        <authorList>
            <consortium name="WormBaseParasite"/>
        </authorList>
    </citation>
    <scope>IDENTIFICATION</scope>
    <source>
        <strain evidence="2">KR3021</strain>
    </source>
</reference>
<sequence length="505" mass="59035">MTDPEDNQENIDNDHIMSNQIVLDDTADFEKMERLIMNEENDGNDTSLSSIIKEEVEGDSWYKSTEKYKERVSLCGIKEESELCTAEVVNDSTEKYAKHVGVTNVDPLHSLRKYLQIVQSDNLPNSMLGNSNNIRSKNIMGSLEVQLADLIMEMDYASTQLNHRQKMHLEIKERDFKRREDAMNNYRLRFDSDRKLAEEQKVVAAKQINQLKDKIKSLKEQNQMLMYSNEELTKTANDRSVMICNERLVNSELQMQVERQNKKIKELETEVDDGKRLLEGRKSRNMSGSDEVNGFMEKIDYKSDKDGKCTTYFSDGQDSTKFIEMPCGCLHYEYSNRDFHWIEKDSEYHFYYFAMEDIFTLYYNDKWRIVFDVKNKTTEIHGSNEQILVISSDGRRTELMKDANDEFVAQYIENNQKVTSTHLIVESFKENKATCWPNATLKKTINGTYLFNVEGFKFNQDDKGNVKIELKVSSIQISLYAYGKFTVKHDKKDNVKTLCALWYKN</sequence>
<dbReference type="Proteomes" id="UP000095286">
    <property type="component" value="Unplaced"/>
</dbReference>
<organism evidence="1 2">
    <name type="scientific">Rhabditophanes sp. KR3021</name>
    <dbReference type="NCBI Taxonomy" id="114890"/>
    <lineage>
        <taxon>Eukaryota</taxon>
        <taxon>Metazoa</taxon>
        <taxon>Ecdysozoa</taxon>
        <taxon>Nematoda</taxon>
        <taxon>Chromadorea</taxon>
        <taxon>Rhabditida</taxon>
        <taxon>Tylenchina</taxon>
        <taxon>Panagrolaimomorpha</taxon>
        <taxon>Strongyloidoidea</taxon>
        <taxon>Alloionematidae</taxon>
        <taxon>Rhabditophanes</taxon>
    </lineage>
</organism>
<accession>A0AC35UBS4</accession>
<protein>
    <submittedName>
        <fullName evidence="2">Uncharacterized protein</fullName>
    </submittedName>
</protein>
<dbReference type="WBParaSite" id="RSKR_0000944900.1">
    <property type="protein sequence ID" value="RSKR_0000944900.1"/>
    <property type="gene ID" value="RSKR_0000944900"/>
</dbReference>